<dbReference type="Gene3D" id="3.80.10.10">
    <property type="entry name" value="Ribonuclease Inhibitor"/>
    <property type="match status" value="1"/>
</dbReference>
<dbReference type="InterPro" id="IPR017853">
    <property type="entry name" value="GH"/>
</dbReference>
<dbReference type="EMBL" id="JBFXLR010000018">
    <property type="protein sequence ID" value="KAL2851444.1"/>
    <property type="molecule type" value="Genomic_DNA"/>
</dbReference>
<keyword evidence="12" id="KW-1185">Reference proteome</keyword>
<dbReference type="SUPFAM" id="SSF51445">
    <property type="entry name" value="(Trans)glycosidases"/>
    <property type="match status" value="1"/>
</dbReference>
<evidence type="ECO:0000313" key="11">
    <source>
        <dbReference type="EMBL" id="KAL2851444.1"/>
    </source>
</evidence>
<dbReference type="InterPro" id="IPR011583">
    <property type="entry name" value="Chitinase_II/V-like_cat"/>
</dbReference>
<evidence type="ECO:0000256" key="3">
    <source>
        <dbReference type="ARBA" id="ARBA00012729"/>
    </source>
</evidence>
<gene>
    <name evidence="11" type="ORF">BJX68DRAFT_266351</name>
</gene>
<comment type="caution">
    <text evidence="11">The sequence shown here is derived from an EMBL/GenBank/DDBJ whole genome shotgun (WGS) entry which is preliminary data.</text>
</comment>
<dbReference type="EC" id="3.2.1.14" evidence="3"/>
<evidence type="ECO:0000256" key="9">
    <source>
        <dbReference type="RuleBase" id="RU000489"/>
    </source>
</evidence>
<evidence type="ECO:0000256" key="5">
    <source>
        <dbReference type="ARBA" id="ARBA00023024"/>
    </source>
</evidence>
<sequence length="1697" mass="192673">MPTTSQEGELMKRLTALKKNEQGLKVSVAIGGWTFNDPGPTATVFSDLARSEENQQKFFKSLIPFLSTYNFDGVDIDWEYPVDVDRSGRPEDFESFPKFMANLKKALKATNGRDELSLTIPTSYWYLQHFDIKGLEPHVDFFNYMSYDLHGTWDRGNKWTGSFLNAHTNLTEIRGTLDLLWRNKISPSKVILGLAFYSRAFTVENTNCMDPGCTFLSASEAGPCSAEAGILLNNELDDIRSERGISGKLDEDAAVKLLSWDDQWTAYDDEETLEMKIDFAGETCLGGIMVWAVSQDNWDHRYSMALLGTVPPRPKPHNLVEVDDSGTITVRNHMPQCRWTGCGQTCSKGWSAVPRSDGGEAKGELMLDSTTCVDSTQTLCCPNESIPKCGWYSWNNGKCEPGCPNNMFEIGSHSKGCNQKYQTACCERGKDSTQLYDTVEWEPTFRCDLGTCPVLPDRTKTEILGESHHGSGSRGCLGEFIEWDLNMPVYETTYRKLCYNPDDSLRTWNECDWHDDTDPPPEGKSEGYCSSTCPAGTVRLAMEKTGDCLKYGGKRVFCCKDGYYTTETREDPSIQRFADVLDGYELDGSCDHVPGPNVEGDDVEVAPQYRSDVIEFILPETAKMIKEVSPDARQRRIGDIWDDDFALEHEVENLRMGVMKPNLLNHYVFIEKGAEFIANGLWCRPQIYNETLETEDVPWPCLGDPCDPDADPDLCETEEIEDGDDPHVLPDPDDLFRGSTSTSELDKRVAAKVFRVFCHTSPGPGIPQGWQTGLSIMPRPYKRAGLWGAHTRIFRNALSYMSATDCGNPDLKPEMKTGRHHDTEHILELQIIAQFLQYATWGRLVDGSDSDFDPIPCELFIPQTRGGEGILQDNNYMDLNRFPLFSADLLSAEPAARLMNALGSSTNEDNFYLLEKVVNGMKSRIFANNRLMDDTRRTLLIANIARPGQILGEIKSAIAVWIYLNRPDVLDSLKVLVRNVRKVLVHLEEEYNDWNPNSQIDLLSAWDEWFNHMIKYHADRTERWVAETIQMTATYWNTVVPQSHPFRPAVMGSLRTLSGWNWARAREHDTNDLATLRRVSRILLQASTPVLFENLTITLNNGIDTQQLLSEFHDSGYGALYLEHARTLDLICLRDLVCFDARKISESVKDMRANVFGHIPRVALPFFLEGYFLLGVTPASRFEPYAWRWAFDAFWKEDWQPVATLVSRLKCLMQFNYAPLNRFPMPLHEALAKYHPSCTLNIWQGATPLMDPPLHQQTFLNTNPLLDSLPRMDEYCLSSLRSCTALCPANSKKKVTAPVPKAYMIRHLSHLAACRNLRHLEVRLDSRWGTYEEIVMRNEKWALSPPEARAKLESLTISSSGPREEILMDLTSIFDLSTLKSLDFHIYEHPDLLREMAPRLSSLQRLFISLDTYLGREPDISVDNQSIVEAIVAFRPLQYLCLRGVRNVATLHSILEYHGPSLEGLLIESTTRSRGGRVIDNYFKYPAMTPADVRRIEECTPLLRELRLPLKRTKGDRDECAMYKAIGSFSSLRSLLLDLHYDNRTPSIYQNHRPDAIELREILINAATDSDLAQSIWNLIFKNQSSKALRNLTVRPFGSEVFSMPEAYLPMTVGQTFLVARPVFDAFEPLQIKRIAKGAYELEVEHRLMEGDGPNPRRGLPRKLREAVDALWPGSGKWESRWKSFPLEEGDDYEGAR</sequence>
<keyword evidence="7 9" id="KW-0326">Glycosidase</keyword>
<dbReference type="PANTHER" id="PTHR11177:SF402">
    <property type="entry name" value="CHITINASE"/>
    <property type="match status" value="1"/>
</dbReference>
<dbReference type="PROSITE" id="PS51910">
    <property type="entry name" value="GH18_2"/>
    <property type="match status" value="1"/>
</dbReference>
<dbReference type="Gene3D" id="3.10.50.10">
    <property type="match status" value="1"/>
</dbReference>
<evidence type="ECO:0000256" key="8">
    <source>
        <dbReference type="ARBA" id="ARBA00023326"/>
    </source>
</evidence>
<evidence type="ECO:0000256" key="1">
    <source>
        <dbReference type="ARBA" id="ARBA00000822"/>
    </source>
</evidence>
<evidence type="ECO:0000256" key="6">
    <source>
        <dbReference type="ARBA" id="ARBA00023277"/>
    </source>
</evidence>
<evidence type="ECO:0000313" key="12">
    <source>
        <dbReference type="Proteomes" id="UP001610444"/>
    </source>
</evidence>
<dbReference type="Proteomes" id="UP001610444">
    <property type="component" value="Unassembled WGS sequence"/>
</dbReference>
<dbReference type="Gene3D" id="3.20.20.80">
    <property type="entry name" value="Glycosidases"/>
    <property type="match status" value="1"/>
</dbReference>
<dbReference type="InterPro" id="IPR050314">
    <property type="entry name" value="Glycosyl_Hydrlase_18"/>
</dbReference>
<accession>A0ABR4KI24</accession>
<evidence type="ECO:0000256" key="7">
    <source>
        <dbReference type="ARBA" id="ARBA00023295"/>
    </source>
</evidence>
<dbReference type="RefSeq" id="XP_070899885.1">
    <property type="nucleotide sequence ID" value="XM_071045485.1"/>
</dbReference>
<dbReference type="InterPro" id="IPR029070">
    <property type="entry name" value="Chitinase_insertion_sf"/>
</dbReference>
<name>A0ABR4KI24_9EURO</name>
<dbReference type="PANTHER" id="PTHR11177">
    <property type="entry name" value="CHITINASE"/>
    <property type="match status" value="1"/>
</dbReference>
<dbReference type="InterPro" id="IPR001223">
    <property type="entry name" value="Glyco_hydro18_cat"/>
</dbReference>
<dbReference type="PROSITE" id="PS01095">
    <property type="entry name" value="GH18_1"/>
    <property type="match status" value="1"/>
</dbReference>
<dbReference type="GeneID" id="98160649"/>
<comment type="similarity">
    <text evidence="2">Belongs to the glycosyl hydrolase 18 family. Chitinase class V subfamily.</text>
</comment>
<keyword evidence="5" id="KW-0146">Chitin degradation</keyword>
<dbReference type="Pfam" id="PF00704">
    <property type="entry name" value="Glyco_hydro_18"/>
    <property type="match status" value="1"/>
</dbReference>
<evidence type="ECO:0000256" key="4">
    <source>
        <dbReference type="ARBA" id="ARBA00022801"/>
    </source>
</evidence>
<keyword evidence="6" id="KW-0119">Carbohydrate metabolism</keyword>
<evidence type="ECO:0000259" key="10">
    <source>
        <dbReference type="PROSITE" id="PS51910"/>
    </source>
</evidence>
<dbReference type="SMART" id="SM00636">
    <property type="entry name" value="Glyco_18"/>
    <property type="match status" value="1"/>
</dbReference>
<reference evidence="11 12" key="1">
    <citation type="submission" date="2024-07" db="EMBL/GenBank/DDBJ databases">
        <title>Section-level genome sequencing and comparative genomics of Aspergillus sections Usti and Cavernicolus.</title>
        <authorList>
            <consortium name="Lawrence Berkeley National Laboratory"/>
            <person name="Nybo J.L."/>
            <person name="Vesth T.C."/>
            <person name="Theobald S."/>
            <person name="Frisvad J.C."/>
            <person name="Larsen T.O."/>
            <person name="Kjaerboelling I."/>
            <person name="Rothschild-Mancinelli K."/>
            <person name="Lyhne E.K."/>
            <person name="Kogle M.E."/>
            <person name="Barry K."/>
            <person name="Clum A."/>
            <person name="Na H."/>
            <person name="Ledsgaard L."/>
            <person name="Lin J."/>
            <person name="Lipzen A."/>
            <person name="Kuo A."/>
            <person name="Riley R."/>
            <person name="Mondo S."/>
            <person name="LaButti K."/>
            <person name="Haridas S."/>
            <person name="Pangalinan J."/>
            <person name="Salamov A.A."/>
            <person name="Simmons B.A."/>
            <person name="Magnuson J.K."/>
            <person name="Chen J."/>
            <person name="Drula E."/>
            <person name="Henrissat B."/>
            <person name="Wiebenga A."/>
            <person name="Lubbers R.J."/>
            <person name="Gomes A.C."/>
            <person name="Macurrencykelacurrency M.R."/>
            <person name="Stajich J."/>
            <person name="Grigoriev I.V."/>
            <person name="Mortensen U.H."/>
            <person name="De vries R.P."/>
            <person name="Baker S.E."/>
            <person name="Andersen M.R."/>
        </authorList>
    </citation>
    <scope>NUCLEOTIDE SEQUENCE [LARGE SCALE GENOMIC DNA]</scope>
    <source>
        <strain evidence="11 12">CBS 756.74</strain>
    </source>
</reference>
<dbReference type="SUPFAM" id="SSF54556">
    <property type="entry name" value="Chitinase insertion domain"/>
    <property type="match status" value="1"/>
</dbReference>
<dbReference type="SUPFAM" id="SSF52047">
    <property type="entry name" value="RNI-like"/>
    <property type="match status" value="1"/>
</dbReference>
<keyword evidence="8" id="KW-0624">Polysaccharide degradation</keyword>
<protein>
    <recommendedName>
        <fullName evidence="3">chitinase</fullName>
        <ecNumber evidence="3">3.2.1.14</ecNumber>
    </recommendedName>
</protein>
<feature type="domain" description="GH18" evidence="10">
    <location>
        <begin position="1"/>
        <end position="309"/>
    </location>
</feature>
<keyword evidence="4 9" id="KW-0378">Hydrolase</keyword>
<evidence type="ECO:0000256" key="2">
    <source>
        <dbReference type="ARBA" id="ARBA00008682"/>
    </source>
</evidence>
<dbReference type="InterPro" id="IPR001579">
    <property type="entry name" value="Glyco_hydro_18_chit_AS"/>
</dbReference>
<dbReference type="InterPro" id="IPR032675">
    <property type="entry name" value="LRR_dom_sf"/>
</dbReference>
<organism evidence="11 12">
    <name type="scientific">Aspergillus pseudodeflectus</name>
    <dbReference type="NCBI Taxonomy" id="176178"/>
    <lineage>
        <taxon>Eukaryota</taxon>
        <taxon>Fungi</taxon>
        <taxon>Dikarya</taxon>
        <taxon>Ascomycota</taxon>
        <taxon>Pezizomycotina</taxon>
        <taxon>Eurotiomycetes</taxon>
        <taxon>Eurotiomycetidae</taxon>
        <taxon>Eurotiales</taxon>
        <taxon>Aspergillaceae</taxon>
        <taxon>Aspergillus</taxon>
        <taxon>Aspergillus subgen. Nidulantes</taxon>
    </lineage>
</organism>
<comment type="catalytic activity">
    <reaction evidence="1">
        <text>Random endo-hydrolysis of N-acetyl-beta-D-glucosaminide (1-&gt;4)-beta-linkages in chitin and chitodextrins.</text>
        <dbReference type="EC" id="3.2.1.14"/>
    </reaction>
</comment>
<proteinExistence type="inferred from homology"/>